<evidence type="ECO:0000259" key="1">
    <source>
        <dbReference type="PROSITE" id="PS50191"/>
    </source>
</evidence>
<dbReference type="Pfam" id="PF03765">
    <property type="entry name" value="CRAL_TRIO_N"/>
    <property type="match status" value="1"/>
</dbReference>
<dbReference type="AlphaFoldDB" id="A0A9W7XUY1"/>
<proteinExistence type="predicted"/>
<feature type="domain" description="CRAL-TRIO" evidence="1">
    <location>
        <begin position="78"/>
        <end position="238"/>
    </location>
</feature>
<dbReference type="SMART" id="SM00516">
    <property type="entry name" value="SEC14"/>
    <property type="match status" value="1"/>
</dbReference>
<dbReference type="Pfam" id="PF00650">
    <property type="entry name" value="CRAL_TRIO"/>
    <property type="match status" value="1"/>
</dbReference>
<dbReference type="PROSITE" id="PS50191">
    <property type="entry name" value="CRAL_TRIO"/>
    <property type="match status" value="1"/>
</dbReference>
<name>A0A9W7XUY1_9FUNG</name>
<dbReference type="PRINTS" id="PR00180">
    <property type="entry name" value="CRETINALDHBP"/>
</dbReference>
<sequence>PSLLVPATFAPAFSEPPESRSFRSGFWQAATQIGDPDSWVLRFLRARSWDVPKAFDMLQRTVAWRVAQAIDELSFFGESLLHSATMESGLAFACTEDKLRNPVYVIRVRANVARLRSIQAIKRFLCWQIETSQMLAAQSDGKVTMLFDFAGFSRENIDVKLVRTLITLLTNYYPETLGILILHVDSFVFSSLWAIIAPFIDPGVKEKIVMTRNADDLAAYIDPEMIVEEIGGKKKFSYAYVPPTADENAHMADSAARASAEAEYVAAVDRYEQLTREWAEPGSQGGDALAADRVAARETLRQAAISLDPYMRARTLYHRFGFIKPTHSVQF</sequence>
<dbReference type="SMART" id="SM01100">
    <property type="entry name" value="CRAL_TRIO_N"/>
    <property type="match status" value="1"/>
</dbReference>
<dbReference type="SUPFAM" id="SSF46938">
    <property type="entry name" value="CRAL/TRIO N-terminal domain"/>
    <property type="match status" value="1"/>
</dbReference>
<dbReference type="CDD" id="cd00170">
    <property type="entry name" value="SEC14"/>
    <property type="match status" value="1"/>
</dbReference>
<dbReference type="SUPFAM" id="SSF52087">
    <property type="entry name" value="CRAL/TRIO domain"/>
    <property type="match status" value="1"/>
</dbReference>
<dbReference type="InterPro" id="IPR036273">
    <property type="entry name" value="CRAL/TRIO_N_dom_sf"/>
</dbReference>
<gene>
    <name evidence="2" type="ORF">LPJ53_006226</name>
</gene>
<keyword evidence="3" id="KW-1185">Reference proteome</keyword>
<dbReference type="PANTHER" id="PTHR46590:SF6">
    <property type="entry name" value="CRAL-TRIO DOMAIN-CONTAINING PROTEIN C365.01"/>
    <property type="match status" value="1"/>
</dbReference>
<dbReference type="InterPro" id="IPR036865">
    <property type="entry name" value="CRAL-TRIO_dom_sf"/>
</dbReference>
<feature type="non-terminal residue" evidence="2">
    <location>
        <position position="1"/>
    </location>
</feature>
<evidence type="ECO:0000313" key="2">
    <source>
        <dbReference type="EMBL" id="KAJ1718907.1"/>
    </source>
</evidence>
<reference evidence="2" key="1">
    <citation type="submission" date="2022-07" db="EMBL/GenBank/DDBJ databases">
        <title>Phylogenomic reconstructions and comparative analyses of Kickxellomycotina fungi.</title>
        <authorList>
            <person name="Reynolds N.K."/>
            <person name="Stajich J.E."/>
            <person name="Barry K."/>
            <person name="Grigoriev I.V."/>
            <person name="Crous P."/>
            <person name="Smith M.E."/>
        </authorList>
    </citation>
    <scope>NUCLEOTIDE SEQUENCE</scope>
    <source>
        <strain evidence="2">NBRC 32514</strain>
    </source>
</reference>
<dbReference type="PANTHER" id="PTHR46590">
    <property type="entry name" value="PHOSPHATIDYLINOSITOL TRANSFER PROTEIN CSR1-RELATED"/>
    <property type="match status" value="1"/>
</dbReference>
<dbReference type="InterPro" id="IPR011074">
    <property type="entry name" value="CRAL/TRIO_N_dom"/>
</dbReference>
<dbReference type="EMBL" id="JANBOJ010000582">
    <property type="protein sequence ID" value="KAJ1718907.1"/>
    <property type="molecule type" value="Genomic_DNA"/>
</dbReference>
<dbReference type="Proteomes" id="UP001149813">
    <property type="component" value="Unassembled WGS sequence"/>
</dbReference>
<evidence type="ECO:0000313" key="3">
    <source>
        <dbReference type="Proteomes" id="UP001149813"/>
    </source>
</evidence>
<protein>
    <recommendedName>
        <fullName evidence="1">CRAL-TRIO domain-containing protein</fullName>
    </recommendedName>
</protein>
<dbReference type="InterPro" id="IPR001251">
    <property type="entry name" value="CRAL-TRIO_dom"/>
</dbReference>
<dbReference type="OrthoDB" id="43460at2759"/>
<comment type="caution">
    <text evidence="2">The sequence shown here is derived from an EMBL/GenBank/DDBJ whole genome shotgun (WGS) entry which is preliminary data.</text>
</comment>
<dbReference type="Gene3D" id="3.40.525.10">
    <property type="entry name" value="CRAL-TRIO lipid binding domain"/>
    <property type="match status" value="1"/>
</dbReference>
<dbReference type="InterPro" id="IPR052432">
    <property type="entry name" value="PITP/CRAL-TRIO"/>
</dbReference>
<accession>A0A9W7XUY1</accession>
<organism evidence="2 3">
    <name type="scientific">Coemansia erecta</name>
    <dbReference type="NCBI Taxonomy" id="147472"/>
    <lineage>
        <taxon>Eukaryota</taxon>
        <taxon>Fungi</taxon>
        <taxon>Fungi incertae sedis</taxon>
        <taxon>Zoopagomycota</taxon>
        <taxon>Kickxellomycotina</taxon>
        <taxon>Kickxellomycetes</taxon>
        <taxon>Kickxellales</taxon>
        <taxon>Kickxellaceae</taxon>
        <taxon>Coemansia</taxon>
    </lineage>
</organism>